<proteinExistence type="predicted"/>
<sequence length="146" mass="16869">KPFSSSDLVQFRSIVHETMNNQNHSHSFKFPLDDDIDIDTTSKDSSEHNESKNSNKTVEYVKQNEQQQQQLPYLIPFVYDVNTYQSLLCVLNHIQLLWELVLLNEPIAIVGNFPTKCSQTVQALGRRLQSLTCSFELFQLESNKYG</sequence>
<dbReference type="PANTHER" id="PTHR13677">
    <property type="entry name" value="LD41638P"/>
    <property type="match status" value="1"/>
</dbReference>
<dbReference type="GO" id="GO:0005085">
    <property type="term" value="F:guanyl-nucleotide exchange factor activity"/>
    <property type="evidence" value="ECO:0007669"/>
    <property type="project" value="InterPro"/>
</dbReference>
<protein>
    <submittedName>
        <fullName evidence="1">Uncharacterized protein</fullName>
    </submittedName>
</protein>
<dbReference type="EMBL" id="CAJOBJ010325462">
    <property type="protein sequence ID" value="CAF5174428.1"/>
    <property type="molecule type" value="Genomic_DNA"/>
</dbReference>
<comment type="caution">
    <text evidence="1">The sequence shown here is derived from an EMBL/GenBank/DDBJ whole genome shotgun (WGS) entry which is preliminary data.</text>
</comment>
<accession>A0A8S3H6C6</accession>
<dbReference type="GO" id="GO:0055037">
    <property type="term" value="C:recycling endosome"/>
    <property type="evidence" value="ECO:0007669"/>
    <property type="project" value="TreeGrafter"/>
</dbReference>
<dbReference type="AlphaFoldDB" id="A0A8S3H6C6"/>
<feature type="non-terminal residue" evidence="1">
    <location>
        <position position="1"/>
    </location>
</feature>
<reference evidence="1" key="1">
    <citation type="submission" date="2021-02" db="EMBL/GenBank/DDBJ databases">
        <authorList>
            <person name="Nowell W R."/>
        </authorList>
    </citation>
    <scope>NUCLEOTIDE SEQUENCE</scope>
</reference>
<evidence type="ECO:0000313" key="1">
    <source>
        <dbReference type="EMBL" id="CAF5174428.1"/>
    </source>
</evidence>
<evidence type="ECO:0000313" key="2">
    <source>
        <dbReference type="Proteomes" id="UP000681720"/>
    </source>
</evidence>
<name>A0A8S3H6C6_9BILA</name>
<dbReference type="Proteomes" id="UP000681720">
    <property type="component" value="Unassembled WGS sequence"/>
</dbReference>
<dbReference type="InterPro" id="IPR024224">
    <property type="entry name" value="DENND6"/>
</dbReference>
<dbReference type="PANTHER" id="PTHR13677:SF0">
    <property type="entry name" value="LD41638P"/>
    <property type="match status" value="1"/>
</dbReference>
<gene>
    <name evidence="1" type="ORF">GIL414_LOCUS67190</name>
</gene>
<organism evidence="1 2">
    <name type="scientific">Rotaria magnacalcarata</name>
    <dbReference type="NCBI Taxonomy" id="392030"/>
    <lineage>
        <taxon>Eukaryota</taxon>
        <taxon>Metazoa</taxon>
        <taxon>Spiralia</taxon>
        <taxon>Gnathifera</taxon>
        <taxon>Rotifera</taxon>
        <taxon>Eurotatoria</taxon>
        <taxon>Bdelloidea</taxon>
        <taxon>Philodinida</taxon>
        <taxon>Philodinidae</taxon>
        <taxon>Rotaria</taxon>
    </lineage>
</organism>